<dbReference type="InParanoid" id="A0A163JW00"/>
<dbReference type="CDD" id="cd02440">
    <property type="entry name" value="AdoMet_MTases"/>
    <property type="match status" value="1"/>
</dbReference>
<reference evidence="5" key="1">
    <citation type="submission" date="2016-04" db="EMBL/GenBank/DDBJ databases">
        <authorList>
            <person name="Evans L.H."/>
            <person name="Alamgir A."/>
            <person name="Owens N."/>
            <person name="Weber N.D."/>
            <person name="Virtaneva K."/>
            <person name="Barbian K."/>
            <person name="Babar A."/>
            <person name="Rosenke K."/>
        </authorList>
    </citation>
    <scope>NUCLEOTIDE SEQUENCE [LARGE SCALE GENOMIC DNA]</scope>
    <source>
        <strain evidence="5">CBS 101.48</strain>
    </source>
</reference>
<keyword evidence="6" id="KW-1185">Reference proteome</keyword>
<dbReference type="InterPro" id="IPR050362">
    <property type="entry name" value="Cation-dep_OMT"/>
</dbReference>
<dbReference type="EMBL" id="LT554307">
    <property type="protein sequence ID" value="SAM03884.1"/>
    <property type="molecule type" value="Genomic_DNA"/>
</dbReference>
<comment type="similarity">
    <text evidence="4">Belongs to the class I-like SAM-binding methyltransferase superfamily. Cation-dependent O-methyltransferase family.</text>
</comment>
<dbReference type="PANTHER" id="PTHR10509">
    <property type="entry name" value="O-METHYLTRANSFERASE-RELATED"/>
    <property type="match status" value="1"/>
</dbReference>
<dbReference type="Gene3D" id="3.40.50.150">
    <property type="entry name" value="Vaccinia Virus protein VP39"/>
    <property type="match status" value="1"/>
</dbReference>
<dbReference type="InterPro" id="IPR002935">
    <property type="entry name" value="SAM_O-MeTrfase"/>
</dbReference>
<dbReference type="GO" id="GO:0032259">
    <property type="term" value="P:methylation"/>
    <property type="evidence" value="ECO:0007669"/>
    <property type="project" value="UniProtKB-KW"/>
</dbReference>
<evidence type="ECO:0000313" key="6">
    <source>
        <dbReference type="Proteomes" id="UP000078561"/>
    </source>
</evidence>
<dbReference type="Pfam" id="PF01596">
    <property type="entry name" value="Methyltransf_3"/>
    <property type="match status" value="1"/>
</dbReference>
<dbReference type="FunCoup" id="A0A163JW00">
    <property type="interactions" value="105"/>
</dbReference>
<dbReference type="PANTHER" id="PTHR10509:SF14">
    <property type="entry name" value="CAFFEOYL-COA O-METHYLTRANSFERASE 3-RELATED"/>
    <property type="match status" value="1"/>
</dbReference>
<sequence>MMLRSFYTRHLSSTLYSYTKHHSLPRTTACSITGATSFLIPPSQRSHSTATVEQSVSNHNNRLRLVEDDYCNDHSTSFPPLVGQAMNDLALETIQEYRNAHMMNSKTAALLLRQWVSLFRPRRVLEIGTFTGYSTIAMASALRGQDSDLISLEKDPGPLLLAERYLVQAGLSDKVTLLQGDALESLSILAKDQVQFDMIFLDADKGSYIKYYDTILENNMLTDEGMILVDNVLYFGQVHRVAGYHEDQPTPASKNINRVARKVDAFNKHVKHDNRVQSIILPLFDGLTIIKKA</sequence>
<accession>A0A163JW00</accession>
<keyword evidence="3" id="KW-0949">S-adenosyl-L-methionine</keyword>
<evidence type="ECO:0000313" key="5">
    <source>
        <dbReference type="EMBL" id="SAM03884.1"/>
    </source>
</evidence>
<dbReference type="OMA" id="PYDMIFI"/>
<name>A0A163JW00_ABSGL</name>
<evidence type="ECO:0000256" key="2">
    <source>
        <dbReference type="ARBA" id="ARBA00022679"/>
    </source>
</evidence>
<organism evidence="5">
    <name type="scientific">Absidia glauca</name>
    <name type="common">Pin mould</name>
    <dbReference type="NCBI Taxonomy" id="4829"/>
    <lineage>
        <taxon>Eukaryota</taxon>
        <taxon>Fungi</taxon>
        <taxon>Fungi incertae sedis</taxon>
        <taxon>Mucoromycota</taxon>
        <taxon>Mucoromycotina</taxon>
        <taxon>Mucoromycetes</taxon>
        <taxon>Mucorales</taxon>
        <taxon>Cunninghamellaceae</taxon>
        <taxon>Absidia</taxon>
    </lineage>
</organism>
<dbReference type="GO" id="GO:0008757">
    <property type="term" value="F:S-adenosylmethionine-dependent methyltransferase activity"/>
    <property type="evidence" value="ECO:0007669"/>
    <property type="project" value="TreeGrafter"/>
</dbReference>
<keyword evidence="2" id="KW-0808">Transferase</keyword>
<evidence type="ECO:0000256" key="1">
    <source>
        <dbReference type="ARBA" id="ARBA00022603"/>
    </source>
</evidence>
<dbReference type="PROSITE" id="PS51682">
    <property type="entry name" value="SAM_OMT_I"/>
    <property type="match status" value="1"/>
</dbReference>
<gene>
    <name evidence="5" type="primary">ABSGL_09740.1 scaffold 11617</name>
</gene>
<dbReference type="GO" id="GO:0008171">
    <property type="term" value="F:O-methyltransferase activity"/>
    <property type="evidence" value="ECO:0007669"/>
    <property type="project" value="InterPro"/>
</dbReference>
<evidence type="ECO:0000256" key="4">
    <source>
        <dbReference type="ARBA" id="ARBA00023453"/>
    </source>
</evidence>
<keyword evidence="1" id="KW-0489">Methyltransferase</keyword>
<dbReference type="AlphaFoldDB" id="A0A163JW00"/>
<dbReference type="SUPFAM" id="SSF53335">
    <property type="entry name" value="S-adenosyl-L-methionine-dependent methyltransferases"/>
    <property type="match status" value="1"/>
</dbReference>
<protein>
    <recommendedName>
        <fullName evidence="7">Caffeoyl-CoA O-methyltransferase</fullName>
    </recommendedName>
</protein>
<evidence type="ECO:0008006" key="7">
    <source>
        <dbReference type="Google" id="ProtNLM"/>
    </source>
</evidence>
<dbReference type="STRING" id="4829.A0A163JW00"/>
<dbReference type="InterPro" id="IPR029063">
    <property type="entry name" value="SAM-dependent_MTases_sf"/>
</dbReference>
<evidence type="ECO:0000256" key="3">
    <source>
        <dbReference type="ARBA" id="ARBA00022691"/>
    </source>
</evidence>
<dbReference type="Proteomes" id="UP000078561">
    <property type="component" value="Unassembled WGS sequence"/>
</dbReference>
<dbReference type="OrthoDB" id="10251242at2759"/>
<proteinExistence type="inferred from homology"/>